<feature type="transmembrane region" description="Helical" evidence="2">
    <location>
        <begin position="27"/>
        <end position="49"/>
    </location>
</feature>
<name>A0ABS8D3Q9_9NEIS</name>
<dbReference type="InterPro" id="IPR036680">
    <property type="entry name" value="SPOR-like_sf"/>
</dbReference>
<dbReference type="SUPFAM" id="SSF110997">
    <property type="entry name" value="Sporulation related repeat"/>
    <property type="match status" value="1"/>
</dbReference>
<feature type="compositionally biased region" description="Low complexity" evidence="1">
    <location>
        <begin position="125"/>
        <end position="139"/>
    </location>
</feature>
<evidence type="ECO:0000313" key="5">
    <source>
        <dbReference type="Proteomes" id="UP001165395"/>
    </source>
</evidence>
<protein>
    <submittedName>
        <fullName evidence="4">SPOR domain-containing protein</fullName>
    </submittedName>
</protein>
<dbReference type="Gene3D" id="3.30.70.1070">
    <property type="entry name" value="Sporulation related repeat"/>
    <property type="match status" value="1"/>
</dbReference>
<evidence type="ECO:0000313" key="4">
    <source>
        <dbReference type="EMBL" id="MCB6182827.1"/>
    </source>
</evidence>
<dbReference type="Proteomes" id="UP001165395">
    <property type="component" value="Unassembled WGS sequence"/>
</dbReference>
<dbReference type="RefSeq" id="WP_227178943.1">
    <property type="nucleotide sequence ID" value="NZ_JAJBZT010000002.1"/>
</dbReference>
<reference evidence="4" key="1">
    <citation type="submission" date="2021-10" db="EMBL/GenBank/DDBJ databases">
        <title>The complete genome sequence of Leeia sp. TBRC 13508.</title>
        <authorList>
            <person name="Charoenyingcharoen P."/>
            <person name="Yukphan P."/>
        </authorList>
    </citation>
    <scope>NUCLEOTIDE SEQUENCE</scope>
    <source>
        <strain evidence="4">TBRC 13508</strain>
    </source>
</reference>
<proteinExistence type="predicted"/>
<sequence length="246" mass="25627">MSRDHKNTPRVKPAASASNSSQSGGGLFTGIVIGLILGVVISVGVVFFVNKKMMNSPTPALKPAEPQVTSLPKPSANGVTTGEAPASEVSTKSKYDFFDVLPGTEPPSQPVPDATATETPPPAANTPSNTTTANSNKPSQNKTDLRQDSASNTDATATAAAKKTEEKPAASRAVLQIGSFQNEADADNLKAKLAIIGVEASIREKDIPGKGIWHRVMAGPYNADEANKVKALLQQNGMNPSLINIK</sequence>
<keyword evidence="2" id="KW-1133">Transmembrane helix</keyword>
<keyword evidence="2" id="KW-0812">Transmembrane</keyword>
<dbReference type="PANTHER" id="PTHR38687">
    <property type="entry name" value="CELL DIVISION PROTEIN DEDD-RELATED"/>
    <property type="match status" value="1"/>
</dbReference>
<organism evidence="4 5">
    <name type="scientific">Leeia speluncae</name>
    <dbReference type="NCBI Taxonomy" id="2884804"/>
    <lineage>
        <taxon>Bacteria</taxon>
        <taxon>Pseudomonadati</taxon>
        <taxon>Pseudomonadota</taxon>
        <taxon>Betaproteobacteria</taxon>
        <taxon>Neisseriales</taxon>
        <taxon>Leeiaceae</taxon>
        <taxon>Leeia</taxon>
    </lineage>
</organism>
<evidence type="ECO:0000256" key="2">
    <source>
        <dbReference type="SAM" id="Phobius"/>
    </source>
</evidence>
<evidence type="ECO:0000259" key="3">
    <source>
        <dbReference type="PROSITE" id="PS51724"/>
    </source>
</evidence>
<accession>A0ABS8D3Q9</accession>
<feature type="domain" description="SPOR" evidence="3">
    <location>
        <begin position="167"/>
        <end position="246"/>
    </location>
</feature>
<keyword evidence="5" id="KW-1185">Reference proteome</keyword>
<dbReference type="InterPro" id="IPR052521">
    <property type="entry name" value="Cell_div_SPOR-domain"/>
</dbReference>
<feature type="compositionally biased region" description="Polar residues" evidence="1">
    <location>
        <begin position="67"/>
        <end position="80"/>
    </location>
</feature>
<dbReference type="EMBL" id="JAJBZT010000002">
    <property type="protein sequence ID" value="MCB6182827.1"/>
    <property type="molecule type" value="Genomic_DNA"/>
</dbReference>
<gene>
    <name evidence="4" type="ORF">LIN78_04595</name>
</gene>
<dbReference type="InterPro" id="IPR007730">
    <property type="entry name" value="SPOR-like_dom"/>
</dbReference>
<dbReference type="Pfam" id="PF05036">
    <property type="entry name" value="SPOR"/>
    <property type="match status" value="1"/>
</dbReference>
<dbReference type="PROSITE" id="PS51724">
    <property type="entry name" value="SPOR"/>
    <property type="match status" value="1"/>
</dbReference>
<feature type="region of interest" description="Disordered" evidence="1">
    <location>
        <begin position="1"/>
        <end position="23"/>
    </location>
</feature>
<evidence type="ECO:0000256" key="1">
    <source>
        <dbReference type="SAM" id="MobiDB-lite"/>
    </source>
</evidence>
<feature type="region of interest" description="Disordered" evidence="1">
    <location>
        <begin position="56"/>
        <end position="170"/>
    </location>
</feature>
<comment type="caution">
    <text evidence="4">The sequence shown here is derived from an EMBL/GenBank/DDBJ whole genome shotgun (WGS) entry which is preliminary data.</text>
</comment>
<keyword evidence="2" id="KW-0472">Membrane</keyword>